<evidence type="ECO:0000256" key="1">
    <source>
        <dbReference type="SAM" id="SignalP"/>
    </source>
</evidence>
<keyword evidence="1" id="KW-0732">Signal</keyword>
<name>A0A2S3R1A3_VIBVL</name>
<feature type="signal peptide" evidence="1">
    <location>
        <begin position="1"/>
        <end position="23"/>
    </location>
</feature>
<proteinExistence type="predicted"/>
<sequence length="223" mass="23952">MKMTLLTVCVIGTSLFASSTSLASGSVGVGASLLNIRGGFEYSFWNQDYEVNGASDGKDSSGYVGSISISPQTRILPNMRAATTEVNGNALDYSKNDFSFYYSPIKSRYGQLSLGGGVSQVQGTSNWNGEHQNLDDTDGHFYAAFEIGSKATFGRLFGQGLFGSGQVDYKVGWKYPFKYGPLGLELQAGYRSFEVDFENFGGLNVPAESTVSGFFAGGSLYLF</sequence>
<feature type="chain" id="PRO_5015720161" description="Outer membrane protein beta-barrel domain-containing protein" evidence="1">
    <location>
        <begin position="24"/>
        <end position="223"/>
    </location>
</feature>
<accession>A0A2S3R1A3</accession>
<evidence type="ECO:0008006" key="4">
    <source>
        <dbReference type="Google" id="ProtNLM"/>
    </source>
</evidence>
<protein>
    <recommendedName>
        <fullName evidence="4">Outer membrane protein beta-barrel domain-containing protein</fullName>
    </recommendedName>
</protein>
<dbReference type="EMBL" id="PDGH01000101">
    <property type="protein sequence ID" value="POB46873.1"/>
    <property type="molecule type" value="Genomic_DNA"/>
</dbReference>
<evidence type="ECO:0000313" key="3">
    <source>
        <dbReference type="Proteomes" id="UP000237466"/>
    </source>
</evidence>
<dbReference type="AlphaFoldDB" id="A0A2S3R1A3"/>
<comment type="caution">
    <text evidence="2">The sequence shown here is derived from an EMBL/GenBank/DDBJ whole genome shotgun (WGS) entry which is preliminary data.</text>
</comment>
<reference evidence="2 3" key="1">
    <citation type="journal article" date="2018" name="Front. Microbiol.">
        <title>Phylogeny of Vibrio vulnificus from the Analysis of the Core-Genome: Implications for Intra-Species Taxonomy.</title>
        <authorList>
            <person name="Roig F.J."/>
            <person name="Gonzalez-Candelas F."/>
            <person name="Sanjuan E."/>
            <person name="Fouz B."/>
            <person name="Feil E.J."/>
            <person name="Llorens C."/>
            <person name="Baker-Austin C."/>
            <person name="Oliver J.D."/>
            <person name="Danin-Poleg Y."/>
            <person name="Gibas C.J."/>
            <person name="Kashi Y."/>
            <person name="Gulig P.A."/>
            <person name="Morrison S.S."/>
            <person name="Amaro C."/>
        </authorList>
    </citation>
    <scope>NUCLEOTIDE SEQUENCE [LARGE SCALE GENOMIC DNA]</scope>
    <source>
        <strain evidence="2 3">CECT4608</strain>
    </source>
</reference>
<dbReference type="RefSeq" id="WP_103200425.1">
    <property type="nucleotide sequence ID" value="NZ_PDGH01000101.1"/>
</dbReference>
<dbReference type="Proteomes" id="UP000237466">
    <property type="component" value="Unassembled WGS sequence"/>
</dbReference>
<organism evidence="2 3">
    <name type="scientific">Vibrio vulnificus</name>
    <dbReference type="NCBI Taxonomy" id="672"/>
    <lineage>
        <taxon>Bacteria</taxon>
        <taxon>Pseudomonadati</taxon>
        <taxon>Pseudomonadota</taxon>
        <taxon>Gammaproteobacteria</taxon>
        <taxon>Vibrionales</taxon>
        <taxon>Vibrionaceae</taxon>
        <taxon>Vibrio</taxon>
    </lineage>
</organism>
<evidence type="ECO:0000313" key="2">
    <source>
        <dbReference type="EMBL" id="POB46873.1"/>
    </source>
</evidence>
<gene>
    <name evidence="2" type="ORF">CRN52_12400</name>
</gene>